<keyword evidence="2" id="KW-1185">Reference proteome</keyword>
<dbReference type="AlphaFoldDB" id="A0A1V4JYS4"/>
<name>A0A1V4JYS4_PATFA</name>
<proteinExistence type="predicted"/>
<protein>
    <submittedName>
        <fullName evidence="1">Uncharacterized protein</fullName>
    </submittedName>
</protein>
<comment type="caution">
    <text evidence="1">The sequence shown here is derived from an EMBL/GenBank/DDBJ whole genome shotgun (WGS) entry which is preliminary data.</text>
</comment>
<dbReference type="Proteomes" id="UP000190648">
    <property type="component" value="Unassembled WGS sequence"/>
</dbReference>
<dbReference type="EMBL" id="LSYS01005497">
    <property type="protein sequence ID" value="OPJ77294.1"/>
    <property type="molecule type" value="Genomic_DNA"/>
</dbReference>
<gene>
    <name evidence="1" type="ORF">AV530_007649</name>
</gene>
<evidence type="ECO:0000313" key="2">
    <source>
        <dbReference type="Proteomes" id="UP000190648"/>
    </source>
</evidence>
<organism evidence="1 2">
    <name type="scientific">Patagioenas fasciata monilis</name>
    <dbReference type="NCBI Taxonomy" id="372326"/>
    <lineage>
        <taxon>Eukaryota</taxon>
        <taxon>Metazoa</taxon>
        <taxon>Chordata</taxon>
        <taxon>Craniata</taxon>
        <taxon>Vertebrata</taxon>
        <taxon>Euteleostomi</taxon>
        <taxon>Archelosauria</taxon>
        <taxon>Archosauria</taxon>
        <taxon>Dinosauria</taxon>
        <taxon>Saurischia</taxon>
        <taxon>Theropoda</taxon>
        <taxon>Coelurosauria</taxon>
        <taxon>Aves</taxon>
        <taxon>Neognathae</taxon>
        <taxon>Neoaves</taxon>
        <taxon>Columbimorphae</taxon>
        <taxon>Columbiformes</taxon>
        <taxon>Columbidae</taxon>
        <taxon>Patagioenas</taxon>
    </lineage>
</organism>
<evidence type="ECO:0000313" key="1">
    <source>
        <dbReference type="EMBL" id="OPJ77294.1"/>
    </source>
</evidence>
<accession>A0A1V4JYS4</accession>
<sequence>MFLCDAEDSSCARQKYLAQVLLEVQAEHPSLVSSQAPLVVYPSKQPKRWIEGLGIFAACGVSSSRGQPVEEVIPLQTELLHHPLGYLAAEWWDLEEPCLSSLLHSDFGLKFAIMWSRCSPHSATAMRDGTELGWTLFHTLPKACSLPTDSRARCTDNAFEAIGAHDFSNRPTTSPAPWFSLNNVYLKSPILSQWYEERSTISFLVSQTHLPLIKVLGLTEKLELVKPIVHILKSKLHIVISSVKLKRVGTLVPTVGFCIALPETIAQPAP</sequence>
<reference evidence="1 2" key="1">
    <citation type="submission" date="2016-02" db="EMBL/GenBank/DDBJ databases">
        <title>Band-tailed pigeon sequencing and assembly.</title>
        <authorList>
            <person name="Soares A.E."/>
            <person name="Novak B.J."/>
            <person name="Rice E.S."/>
            <person name="O'Connell B."/>
            <person name="Chang D."/>
            <person name="Weber S."/>
            <person name="Shapiro B."/>
        </authorList>
    </citation>
    <scope>NUCLEOTIDE SEQUENCE [LARGE SCALE GENOMIC DNA]</scope>
    <source>
        <strain evidence="1">BTP2013</strain>
        <tissue evidence="1">Blood</tissue>
    </source>
</reference>